<protein>
    <recommendedName>
        <fullName evidence="3">Tn3 transposase DDE domain-containing protein</fullName>
    </recommendedName>
</protein>
<keyword evidence="2" id="KW-1185">Reference proteome</keyword>
<accession>A0ABY4M5U8</accession>
<dbReference type="EMBL" id="CP086322">
    <property type="protein sequence ID" value="UQA91601.1"/>
    <property type="molecule type" value="Genomic_DNA"/>
</dbReference>
<dbReference type="RefSeq" id="WP_248862409.1">
    <property type="nucleotide sequence ID" value="NZ_CP086322.1"/>
</dbReference>
<evidence type="ECO:0000313" key="2">
    <source>
        <dbReference type="Proteomes" id="UP000830115"/>
    </source>
</evidence>
<organism evidence="1 2">
    <name type="scientific">Streptomyces halobius</name>
    <dbReference type="NCBI Taxonomy" id="2879846"/>
    <lineage>
        <taxon>Bacteria</taxon>
        <taxon>Bacillati</taxon>
        <taxon>Actinomycetota</taxon>
        <taxon>Actinomycetes</taxon>
        <taxon>Kitasatosporales</taxon>
        <taxon>Streptomycetaceae</taxon>
        <taxon>Streptomyces</taxon>
    </lineage>
</organism>
<gene>
    <name evidence="1" type="ORF">K9S39_06780</name>
</gene>
<proteinExistence type="predicted"/>
<sequence length="93" mass="10637">MDAWSEDYRDRLVIKAGPQSAVGCDMRGGLQELILANEWLVSAVENGQVRRLEETFLLGRTLRRHVLNTRRRPNRYGLSFGKANRESAHKIDA</sequence>
<dbReference type="Proteomes" id="UP000830115">
    <property type="component" value="Chromosome"/>
</dbReference>
<evidence type="ECO:0000313" key="1">
    <source>
        <dbReference type="EMBL" id="UQA91601.1"/>
    </source>
</evidence>
<name>A0ABY4M5U8_9ACTN</name>
<evidence type="ECO:0008006" key="3">
    <source>
        <dbReference type="Google" id="ProtNLM"/>
    </source>
</evidence>
<reference evidence="1" key="1">
    <citation type="submission" date="2021-10" db="EMBL/GenBank/DDBJ databases">
        <title>Streptomyces nigrumlapis sp.nov.,an antimicrobial producing actinobacterium isolated from Black Gobi rocks.</title>
        <authorList>
            <person name="Wen Y."/>
            <person name="Zhang W."/>
            <person name="Liu X.G."/>
        </authorList>
    </citation>
    <scope>NUCLEOTIDE SEQUENCE</scope>
    <source>
        <strain evidence="1">ST13-2-2</strain>
    </source>
</reference>